<dbReference type="InterPro" id="IPR025495">
    <property type="entry name" value="DUF4386"/>
</dbReference>
<keyword evidence="4" id="KW-1185">Reference proteome</keyword>
<protein>
    <recommendedName>
        <fullName evidence="5">DUF4386 domain-containing protein</fullName>
    </recommendedName>
</protein>
<dbReference type="VEuPathDB" id="AmoebaDB:FDP41_000965"/>
<accession>A0A6A5BYZ2</accession>
<dbReference type="Pfam" id="PF14329">
    <property type="entry name" value="DUF4386"/>
    <property type="match status" value="1"/>
</dbReference>
<dbReference type="Proteomes" id="UP000444721">
    <property type="component" value="Unassembled WGS sequence"/>
</dbReference>
<evidence type="ECO:0000256" key="1">
    <source>
        <dbReference type="SAM" id="MobiDB-lite"/>
    </source>
</evidence>
<feature type="transmembrane region" description="Helical" evidence="2">
    <location>
        <begin position="214"/>
        <end position="236"/>
    </location>
</feature>
<evidence type="ECO:0008006" key="5">
    <source>
        <dbReference type="Google" id="ProtNLM"/>
    </source>
</evidence>
<feature type="transmembrane region" description="Helical" evidence="2">
    <location>
        <begin position="77"/>
        <end position="98"/>
    </location>
</feature>
<name>A0A6A5BYZ2_NAEFO</name>
<reference evidence="3 4" key="1">
    <citation type="journal article" date="2019" name="Sci. Rep.">
        <title>Nanopore sequencing improves the draft genome of the human pathogenic amoeba Naegleria fowleri.</title>
        <authorList>
            <person name="Liechti N."/>
            <person name="Schurch N."/>
            <person name="Bruggmann R."/>
            <person name="Wittwer M."/>
        </authorList>
    </citation>
    <scope>NUCLEOTIDE SEQUENCE [LARGE SCALE GENOMIC DNA]</scope>
    <source>
        <strain evidence="3 4">ATCC 30894</strain>
    </source>
</reference>
<dbReference type="RefSeq" id="XP_044564525.1">
    <property type="nucleotide sequence ID" value="XM_044713630.1"/>
</dbReference>
<dbReference type="OMA" id="ANYGISF"/>
<dbReference type="VEuPathDB" id="AmoebaDB:NfTy_050320"/>
<evidence type="ECO:0000256" key="2">
    <source>
        <dbReference type="SAM" id="Phobius"/>
    </source>
</evidence>
<gene>
    <name evidence="3" type="ORF">FDP41_000965</name>
</gene>
<feature type="transmembrane region" description="Helical" evidence="2">
    <location>
        <begin position="26"/>
        <end position="44"/>
    </location>
</feature>
<dbReference type="EMBL" id="VFQX01000022">
    <property type="protein sequence ID" value="KAF0979812.1"/>
    <property type="molecule type" value="Genomic_DNA"/>
</dbReference>
<comment type="caution">
    <text evidence="3">The sequence shown here is derived from an EMBL/GenBank/DDBJ whole genome shotgun (WGS) entry which is preliminary data.</text>
</comment>
<dbReference type="AlphaFoldDB" id="A0A6A5BYZ2"/>
<keyword evidence="2" id="KW-0812">Transmembrane</keyword>
<feature type="transmembrane region" description="Helical" evidence="2">
    <location>
        <begin position="177"/>
        <end position="194"/>
    </location>
</feature>
<dbReference type="GeneID" id="68108183"/>
<evidence type="ECO:0000313" key="3">
    <source>
        <dbReference type="EMBL" id="KAF0979812.1"/>
    </source>
</evidence>
<proteinExistence type="predicted"/>
<organism evidence="3 4">
    <name type="scientific">Naegleria fowleri</name>
    <name type="common">Brain eating amoeba</name>
    <dbReference type="NCBI Taxonomy" id="5763"/>
    <lineage>
        <taxon>Eukaryota</taxon>
        <taxon>Discoba</taxon>
        <taxon>Heterolobosea</taxon>
        <taxon>Tetramitia</taxon>
        <taxon>Eutetramitia</taxon>
        <taxon>Vahlkampfiidae</taxon>
        <taxon>Naegleria</taxon>
    </lineage>
</organism>
<keyword evidence="2" id="KW-0472">Membrane</keyword>
<dbReference type="OrthoDB" id="10259762at2759"/>
<feature type="transmembrane region" description="Helical" evidence="2">
    <location>
        <begin position="152"/>
        <end position="170"/>
    </location>
</feature>
<feature type="region of interest" description="Disordered" evidence="1">
    <location>
        <begin position="1"/>
        <end position="25"/>
    </location>
</feature>
<dbReference type="VEuPathDB" id="AmoebaDB:NF0014060"/>
<keyword evidence="2" id="KW-1133">Transmembrane helix</keyword>
<sequence>MLLSTPPRTKSPSFKTNDTKPTSPRTASLISGVSLVIMFFVAMYSEMLIRTSMIIPNDSETTRNNIKQNEMKFQSGLVGYLIILLCDVISSISMYQVFKSISAVLSCWVAGLRMIYSVIFGWAIWQLFRGYFMLFNDHGKDFMEFFARYESIWAFGLMIFGWHLFFLSMLARRSNFVAPWIGVMTGVAGIAYFVDNLLKLTYSEYENVKTLLNIGVAIPAIVGEVGLAVAFISHYAKSRKH</sequence>
<evidence type="ECO:0000313" key="4">
    <source>
        <dbReference type="Proteomes" id="UP000444721"/>
    </source>
</evidence>
<feature type="transmembrane region" description="Helical" evidence="2">
    <location>
        <begin position="110"/>
        <end position="132"/>
    </location>
</feature>